<keyword evidence="9" id="KW-1185">Reference proteome</keyword>
<accession>A0A848GKQ8</accession>
<protein>
    <submittedName>
        <fullName evidence="8">Multidrug effflux MFS transporter</fullName>
    </submittedName>
</protein>
<dbReference type="Gene3D" id="1.20.1720.10">
    <property type="entry name" value="Multidrug resistance protein D"/>
    <property type="match status" value="1"/>
</dbReference>
<dbReference type="InterPro" id="IPR011701">
    <property type="entry name" value="MFS"/>
</dbReference>
<feature type="domain" description="Major facilitator superfamily (MFS) profile" evidence="7">
    <location>
        <begin position="12"/>
        <end position="390"/>
    </location>
</feature>
<dbReference type="InterPro" id="IPR036259">
    <property type="entry name" value="MFS_trans_sf"/>
</dbReference>
<keyword evidence="5 6" id="KW-0472">Membrane</keyword>
<proteinExistence type="predicted"/>
<dbReference type="RefSeq" id="WP_169224644.1">
    <property type="nucleotide sequence ID" value="NZ_JABBGC010000001.1"/>
</dbReference>
<keyword evidence="2" id="KW-0813">Transport</keyword>
<dbReference type="PANTHER" id="PTHR23502:SF132">
    <property type="entry name" value="POLYAMINE TRANSPORTER 2-RELATED"/>
    <property type="match status" value="1"/>
</dbReference>
<evidence type="ECO:0000256" key="2">
    <source>
        <dbReference type="ARBA" id="ARBA00022448"/>
    </source>
</evidence>
<evidence type="ECO:0000313" key="9">
    <source>
        <dbReference type="Proteomes" id="UP000583266"/>
    </source>
</evidence>
<dbReference type="GO" id="GO:0015385">
    <property type="term" value="F:sodium:proton antiporter activity"/>
    <property type="evidence" value="ECO:0007669"/>
    <property type="project" value="TreeGrafter"/>
</dbReference>
<feature type="transmembrane region" description="Helical" evidence="6">
    <location>
        <begin position="46"/>
        <end position="69"/>
    </location>
</feature>
<feature type="transmembrane region" description="Helical" evidence="6">
    <location>
        <begin position="170"/>
        <end position="193"/>
    </location>
</feature>
<evidence type="ECO:0000256" key="3">
    <source>
        <dbReference type="ARBA" id="ARBA00022692"/>
    </source>
</evidence>
<feature type="transmembrane region" description="Helical" evidence="6">
    <location>
        <begin position="101"/>
        <end position="118"/>
    </location>
</feature>
<dbReference type="AlphaFoldDB" id="A0A848GKQ8"/>
<keyword evidence="3 6" id="KW-0812">Transmembrane</keyword>
<feature type="transmembrane region" description="Helical" evidence="6">
    <location>
        <begin position="214"/>
        <end position="239"/>
    </location>
</feature>
<dbReference type="SUPFAM" id="SSF103473">
    <property type="entry name" value="MFS general substrate transporter"/>
    <property type="match status" value="1"/>
</dbReference>
<organism evidence="8 9">
    <name type="scientific">Chitinophaga fulva</name>
    <dbReference type="NCBI Taxonomy" id="2728842"/>
    <lineage>
        <taxon>Bacteria</taxon>
        <taxon>Pseudomonadati</taxon>
        <taxon>Bacteroidota</taxon>
        <taxon>Chitinophagia</taxon>
        <taxon>Chitinophagales</taxon>
        <taxon>Chitinophagaceae</taxon>
        <taxon>Chitinophaga</taxon>
    </lineage>
</organism>
<evidence type="ECO:0000256" key="1">
    <source>
        <dbReference type="ARBA" id="ARBA00004141"/>
    </source>
</evidence>
<feature type="transmembrane region" description="Helical" evidence="6">
    <location>
        <begin position="76"/>
        <end position="95"/>
    </location>
</feature>
<feature type="transmembrane region" description="Helical" evidence="6">
    <location>
        <begin position="139"/>
        <end position="158"/>
    </location>
</feature>
<gene>
    <name evidence="8" type="ORF">HHL17_10355</name>
</gene>
<dbReference type="EMBL" id="JABBGC010000001">
    <property type="protein sequence ID" value="NML37592.1"/>
    <property type="molecule type" value="Genomic_DNA"/>
</dbReference>
<evidence type="ECO:0000256" key="4">
    <source>
        <dbReference type="ARBA" id="ARBA00022989"/>
    </source>
</evidence>
<reference evidence="8 9" key="1">
    <citation type="submission" date="2020-04" db="EMBL/GenBank/DDBJ databases">
        <title>Chitinophaga sp. G-6-1-13 sp. nov., isolated from soil.</title>
        <authorList>
            <person name="Dahal R.H."/>
            <person name="Chaudhary D.K."/>
        </authorList>
    </citation>
    <scope>NUCLEOTIDE SEQUENCE [LARGE SCALE GENOMIC DNA]</scope>
    <source>
        <strain evidence="8 9">G-6-1-13</strain>
    </source>
</reference>
<sequence>MRRIKESRTGWNTIMSLCLIPLSGFAMDVFIPSLPDMAVQLHTSPASIQLTLSLFIISYGISQLIVGGLIDTYGRYMPNMISILVFSAASFIIAYSTNLQMIYAMRILQGFTVAVIAISKRAFFIDLYKGEALKKYTSMFSVIWAIAPIVAPFLGGFFQTTWGWSSNFMFLGYFGLVFFVVELIIGGESMKAAQPFSVRSMAQAYGTMIKTPDFTAGMIVLGLSYGLILLYGMCSPFLIEQQLHFSATTTGYCSLFSGVSVMIGGTVSRMLVSKPLGKKLMVASVAQLLVVAMMIPLTRHFHNLFTLLTYVFLLHSTSGFIFNNLMSYCLIRFPQYAGKASGLTGGGFAVVTSIMSSLMVNTISITNQVTLGIAYGIIAVITFLFLVKTKWKEAEERKPEVKETAAEQPLPIQSLSVEANV</sequence>
<evidence type="ECO:0000256" key="6">
    <source>
        <dbReference type="SAM" id="Phobius"/>
    </source>
</evidence>
<keyword evidence="4 6" id="KW-1133">Transmembrane helix</keyword>
<feature type="transmembrane region" description="Helical" evidence="6">
    <location>
        <begin position="369"/>
        <end position="387"/>
    </location>
</feature>
<feature type="transmembrane region" description="Helical" evidence="6">
    <location>
        <begin position="343"/>
        <end position="363"/>
    </location>
</feature>
<dbReference type="GO" id="GO:1990961">
    <property type="term" value="P:xenobiotic detoxification by transmembrane export across the plasma membrane"/>
    <property type="evidence" value="ECO:0007669"/>
    <property type="project" value="TreeGrafter"/>
</dbReference>
<dbReference type="Proteomes" id="UP000583266">
    <property type="component" value="Unassembled WGS sequence"/>
</dbReference>
<dbReference type="Pfam" id="PF07690">
    <property type="entry name" value="MFS_1"/>
    <property type="match status" value="1"/>
</dbReference>
<evidence type="ECO:0000313" key="8">
    <source>
        <dbReference type="EMBL" id="NML37592.1"/>
    </source>
</evidence>
<comment type="subcellular location">
    <subcellularLocation>
        <location evidence="1">Membrane</location>
        <topology evidence="1">Multi-pass membrane protein</topology>
    </subcellularLocation>
</comment>
<comment type="caution">
    <text evidence="8">The sequence shown here is derived from an EMBL/GenBank/DDBJ whole genome shotgun (WGS) entry which is preliminary data.</text>
</comment>
<evidence type="ECO:0000259" key="7">
    <source>
        <dbReference type="PROSITE" id="PS50850"/>
    </source>
</evidence>
<dbReference type="PROSITE" id="PS50850">
    <property type="entry name" value="MFS"/>
    <property type="match status" value="1"/>
</dbReference>
<feature type="transmembrane region" description="Helical" evidence="6">
    <location>
        <begin position="280"/>
        <end position="301"/>
    </location>
</feature>
<dbReference type="PANTHER" id="PTHR23502">
    <property type="entry name" value="MAJOR FACILITATOR SUPERFAMILY"/>
    <property type="match status" value="1"/>
</dbReference>
<dbReference type="InterPro" id="IPR020846">
    <property type="entry name" value="MFS_dom"/>
</dbReference>
<dbReference type="GO" id="GO:0005886">
    <property type="term" value="C:plasma membrane"/>
    <property type="evidence" value="ECO:0007669"/>
    <property type="project" value="TreeGrafter"/>
</dbReference>
<evidence type="ECO:0000256" key="5">
    <source>
        <dbReference type="ARBA" id="ARBA00023136"/>
    </source>
</evidence>
<name>A0A848GKQ8_9BACT</name>
<feature type="transmembrane region" description="Helical" evidence="6">
    <location>
        <begin position="12"/>
        <end position="34"/>
    </location>
</feature>
<feature type="transmembrane region" description="Helical" evidence="6">
    <location>
        <begin position="245"/>
        <end position="268"/>
    </location>
</feature>
<feature type="transmembrane region" description="Helical" evidence="6">
    <location>
        <begin position="307"/>
        <end position="331"/>
    </location>
</feature>